<dbReference type="Pfam" id="PF02491">
    <property type="entry name" value="SHS2_FTSA"/>
    <property type="match status" value="1"/>
</dbReference>
<reference evidence="6" key="1">
    <citation type="submission" date="2018-05" db="EMBL/GenBank/DDBJ databases">
        <authorList>
            <person name="Lanie J.A."/>
            <person name="Ng W.-L."/>
            <person name="Kazmierczak K.M."/>
            <person name="Andrzejewski T.M."/>
            <person name="Davidsen T.M."/>
            <person name="Wayne K.J."/>
            <person name="Tettelin H."/>
            <person name="Glass J.I."/>
            <person name="Rusch D."/>
            <person name="Podicherti R."/>
            <person name="Tsui H.-C.T."/>
            <person name="Winkler M.E."/>
        </authorList>
    </citation>
    <scope>NUCLEOTIDE SEQUENCE</scope>
</reference>
<accession>A0A382E4L2</accession>
<feature type="non-terminal residue" evidence="6">
    <location>
        <position position="389"/>
    </location>
</feature>
<dbReference type="Gene3D" id="3.30.1490.110">
    <property type="match status" value="1"/>
</dbReference>
<dbReference type="SMART" id="SM00842">
    <property type="entry name" value="FtsA"/>
    <property type="match status" value="1"/>
</dbReference>
<dbReference type="SUPFAM" id="SSF53067">
    <property type="entry name" value="Actin-like ATPase domain"/>
    <property type="match status" value="2"/>
</dbReference>
<evidence type="ECO:0000256" key="2">
    <source>
        <dbReference type="ARBA" id="ARBA00022618"/>
    </source>
</evidence>
<dbReference type="GO" id="GO:0051301">
    <property type="term" value="P:cell division"/>
    <property type="evidence" value="ECO:0007669"/>
    <property type="project" value="UniProtKB-KW"/>
</dbReference>
<dbReference type="HAMAP" id="MF_02033">
    <property type="entry name" value="FtsA"/>
    <property type="match status" value="1"/>
</dbReference>
<dbReference type="NCBIfam" id="TIGR01174">
    <property type="entry name" value="ftsA"/>
    <property type="match status" value="1"/>
</dbReference>
<dbReference type="InterPro" id="IPR020823">
    <property type="entry name" value="Cell_div_FtsA"/>
</dbReference>
<keyword evidence="4" id="KW-0131">Cell cycle</keyword>
<dbReference type="EMBL" id="UINC01042363">
    <property type="protein sequence ID" value="SVB44893.1"/>
    <property type="molecule type" value="Genomic_DNA"/>
</dbReference>
<feature type="non-terminal residue" evidence="6">
    <location>
        <position position="1"/>
    </location>
</feature>
<dbReference type="GO" id="GO:0032153">
    <property type="term" value="C:cell division site"/>
    <property type="evidence" value="ECO:0007669"/>
    <property type="project" value="TreeGrafter"/>
</dbReference>
<dbReference type="PANTHER" id="PTHR32432">
    <property type="entry name" value="CELL DIVISION PROTEIN FTSA-RELATED"/>
    <property type="match status" value="1"/>
</dbReference>
<evidence type="ECO:0000259" key="5">
    <source>
        <dbReference type="SMART" id="SM00842"/>
    </source>
</evidence>
<keyword evidence="1" id="KW-1003">Cell membrane</keyword>
<dbReference type="PIRSF" id="PIRSF003101">
    <property type="entry name" value="FtsA"/>
    <property type="match status" value="1"/>
</dbReference>
<dbReference type="GO" id="GO:0009898">
    <property type="term" value="C:cytoplasmic side of plasma membrane"/>
    <property type="evidence" value="ECO:0007669"/>
    <property type="project" value="TreeGrafter"/>
</dbReference>
<dbReference type="InterPro" id="IPR050696">
    <property type="entry name" value="FtsA/MreB"/>
</dbReference>
<protein>
    <recommendedName>
        <fullName evidence="5">SHS2 domain-containing protein</fullName>
    </recommendedName>
</protein>
<dbReference type="Pfam" id="PF14450">
    <property type="entry name" value="FtsA"/>
    <property type="match status" value="1"/>
</dbReference>
<evidence type="ECO:0000256" key="1">
    <source>
        <dbReference type="ARBA" id="ARBA00022475"/>
    </source>
</evidence>
<dbReference type="PANTHER" id="PTHR32432:SF4">
    <property type="entry name" value="CELL DIVISION PROTEIN FTSA"/>
    <property type="match status" value="1"/>
</dbReference>
<keyword evidence="2" id="KW-0132">Cell division</keyword>
<sequence>MAGRNDYIASIDIGTDKIAVLVAEKEDDDKLRIIGHNISPSDGVRKGSISAIDPLSRAISKALDQIDRSFKLEIGLVRVNLSDTHLTCIDGYGRQPITEVVTSDDVDKVLASASAIPTPTNKEKLHTIKKKFTIDEDSIVDDPEGMEAEVLESKVHIVTVSSVSVRNIESCLKKCDLMLEKNGIVLNPIANSEAMLTQEDKDGGVCLIDFGAGVTSYSVFLEEGIVRSGVIPMGGDDITWEVARAFDTSFEEAKRLKEDYGCAKSSAIIVEEFIEFEQAANKDSHYLSSLQLSEVIEDAYLDILSILKDELRHHNIEANIKSGFVLCGGGAQALGCEELVREFFTRRVKIGVVQRDRVSGLETILMDYRYASSIGLLLHQEDLPQIDSI</sequence>
<dbReference type="InterPro" id="IPR043129">
    <property type="entry name" value="ATPase_NBD"/>
</dbReference>
<dbReference type="CDD" id="cd24048">
    <property type="entry name" value="ASKHA_NBD_FtsA"/>
    <property type="match status" value="1"/>
</dbReference>
<evidence type="ECO:0000256" key="4">
    <source>
        <dbReference type="ARBA" id="ARBA00023306"/>
    </source>
</evidence>
<gene>
    <name evidence="6" type="ORF">METZ01_LOCUS197747</name>
</gene>
<organism evidence="6">
    <name type="scientific">marine metagenome</name>
    <dbReference type="NCBI Taxonomy" id="408172"/>
    <lineage>
        <taxon>unclassified sequences</taxon>
        <taxon>metagenomes</taxon>
        <taxon>ecological metagenomes</taxon>
    </lineage>
</organism>
<keyword evidence="3" id="KW-0472">Membrane</keyword>
<name>A0A382E4L2_9ZZZZ</name>
<proteinExistence type="inferred from homology"/>
<dbReference type="Gene3D" id="3.30.420.40">
    <property type="match status" value="2"/>
</dbReference>
<dbReference type="AlphaFoldDB" id="A0A382E4L2"/>
<dbReference type="InterPro" id="IPR003494">
    <property type="entry name" value="SHS2_FtsA"/>
</dbReference>
<evidence type="ECO:0000313" key="6">
    <source>
        <dbReference type="EMBL" id="SVB44893.1"/>
    </source>
</evidence>
<evidence type="ECO:0000256" key="3">
    <source>
        <dbReference type="ARBA" id="ARBA00023136"/>
    </source>
</evidence>
<feature type="domain" description="SHS2" evidence="5">
    <location>
        <begin position="8"/>
        <end position="195"/>
    </location>
</feature>